<evidence type="ECO:0000313" key="2">
    <source>
        <dbReference type="Proteomes" id="UP000694428"/>
    </source>
</evidence>
<sequence length="81" mass="9251">NCWTSVSWRTILKEPVEICFIFNYRLKNFTEDWPLWICKLGTPFLSSLHRKASKYTPAGSVAGQASILKAQKGPVLHENRA</sequence>
<name>A0A8C9LC82_PAVCR</name>
<dbReference type="AlphaFoldDB" id="A0A8C9LC82"/>
<dbReference type="Proteomes" id="UP000694428">
    <property type="component" value="Unplaced"/>
</dbReference>
<reference evidence="1" key="1">
    <citation type="submission" date="2025-08" db="UniProtKB">
        <authorList>
            <consortium name="Ensembl"/>
        </authorList>
    </citation>
    <scope>IDENTIFICATION</scope>
</reference>
<proteinExistence type="predicted"/>
<dbReference type="Ensembl" id="ENSPSTT00000018591.1">
    <property type="protein sequence ID" value="ENSPSTP00000017734.1"/>
    <property type="gene ID" value="ENSPSTG00000012699.1"/>
</dbReference>
<reference evidence="1" key="2">
    <citation type="submission" date="2025-09" db="UniProtKB">
        <authorList>
            <consortium name="Ensembl"/>
        </authorList>
    </citation>
    <scope>IDENTIFICATION</scope>
</reference>
<protein>
    <submittedName>
        <fullName evidence="1">Uncharacterized protein</fullName>
    </submittedName>
</protein>
<keyword evidence="2" id="KW-1185">Reference proteome</keyword>
<evidence type="ECO:0000313" key="1">
    <source>
        <dbReference type="Ensembl" id="ENSPSTP00000017734.1"/>
    </source>
</evidence>
<organism evidence="1 2">
    <name type="scientific">Pavo cristatus</name>
    <name type="common">Indian peafowl</name>
    <name type="synonym">Blue peafowl</name>
    <dbReference type="NCBI Taxonomy" id="9049"/>
    <lineage>
        <taxon>Eukaryota</taxon>
        <taxon>Metazoa</taxon>
        <taxon>Chordata</taxon>
        <taxon>Craniata</taxon>
        <taxon>Vertebrata</taxon>
        <taxon>Euteleostomi</taxon>
        <taxon>Archelosauria</taxon>
        <taxon>Archosauria</taxon>
        <taxon>Dinosauria</taxon>
        <taxon>Saurischia</taxon>
        <taxon>Theropoda</taxon>
        <taxon>Coelurosauria</taxon>
        <taxon>Aves</taxon>
        <taxon>Neognathae</taxon>
        <taxon>Galloanserae</taxon>
        <taxon>Galliformes</taxon>
        <taxon>Phasianidae</taxon>
        <taxon>Phasianinae</taxon>
        <taxon>Pavo</taxon>
    </lineage>
</organism>
<accession>A0A8C9LC82</accession>